<evidence type="ECO:0000256" key="1">
    <source>
        <dbReference type="ARBA" id="ARBA00023015"/>
    </source>
</evidence>
<evidence type="ECO:0000259" key="5">
    <source>
        <dbReference type="PROSITE" id="PS50043"/>
    </source>
</evidence>
<dbReference type="PANTHER" id="PTHR44688">
    <property type="entry name" value="DNA-BINDING TRANSCRIPTIONAL ACTIVATOR DEVR_DOSR"/>
    <property type="match status" value="1"/>
</dbReference>
<sequence>MSHTAAISTKTDIHRGFARPAERPPTPGDPQAIATLTCRERQVLTLLGHAAGNREISRRLGIAERTVKAHLTNLMAKIKVSSRTEAALYSYAHHPRLARSSS</sequence>
<accession>A0ABT6A8Q9</accession>
<keyword evidence="7" id="KW-1185">Reference proteome</keyword>
<evidence type="ECO:0000313" key="7">
    <source>
        <dbReference type="Proteomes" id="UP001221150"/>
    </source>
</evidence>
<dbReference type="InterPro" id="IPR036388">
    <property type="entry name" value="WH-like_DNA-bd_sf"/>
</dbReference>
<dbReference type="EMBL" id="JARJBB010000010">
    <property type="protein sequence ID" value="MDF3301028.1"/>
    <property type="molecule type" value="Genomic_DNA"/>
</dbReference>
<dbReference type="Gene3D" id="1.10.10.10">
    <property type="entry name" value="Winged helix-like DNA-binding domain superfamily/Winged helix DNA-binding domain"/>
    <property type="match status" value="1"/>
</dbReference>
<comment type="caution">
    <text evidence="6">The sequence shown here is derived from an EMBL/GenBank/DDBJ whole genome shotgun (WGS) entry which is preliminary data.</text>
</comment>
<feature type="compositionally biased region" description="Polar residues" evidence="4">
    <location>
        <begin position="1"/>
        <end position="10"/>
    </location>
</feature>
<name>A0ABT6A8Q9_9ACTN</name>
<protein>
    <submittedName>
        <fullName evidence="6">LuxR C-terminal-related transcriptional regulator</fullName>
    </submittedName>
</protein>
<proteinExistence type="predicted"/>
<feature type="region of interest" description="Disordered" evidence="4">
    <location>
        <begin position="1"/>
        <end position="31"/>
    </location>
</feature>
<keyword evidence="1" id="KW-0805">Transcription regulation</keyword>
<organism evidence="6 7">
    <name type="scientific">Streptomyces tropicalis</name>
    <dbReference type="NCBI Taxonomy" id="3034234"/>
    <lineage>
        <taxon>Bacteria</taxon>
        <taxon>Bacillati</taxon>
        <taxon>Actinomycetota</taxon>
        <taxon>Actinomycetes</taxon>
        <taxon>Kitasatosporales</taxon>
        <taxon>Streptomycetaceae</taxon>
        <taxon>Streptomyces</taxon>
    </lineage>
</organism>
<dbReference type="InterPro" id="IPR016032">
    <property type="entry name" value="Sig_transdc_resp-reg_C-effctor"/>
</dbReference>
<evidence type="ECO:0000256" key="2">
    <source>
        <dbReference type="ARBA" id="ARBA00023125"/>
    </source>
</evidence>
<dbReference type="RefSeq" id="WP_276110585.1">
    <property type="nucleotide sequence ID" value="NZ_JARJBB010000010.1"/>
</dbReference>
<feature type="domain" description="HTH luxR-type" evidence="5">
    <location>
        <begin position="29"/>
        <end position="94"/>
    </location>
</feature>
<evidence type="ECO:0000313" key="6">
    <source>
        <dbReference type="EMBL" id="MDF3301028.1"/>
    </source>
</evidence>
<dbReference type="PANTHER" id="PTHR44688:SF16">
    <property type="entry name" value="DNA-BINDING TRANSCRIPTIONAL ACTIVATOR DEVR_DOSR"/>
    <property type="match status" value="1"/>
</dbReference>
<gene>
    <name evidence="6" type="ORF">P3H78_20870</name>
</gene>
<evidence type="ECO:0000256" key="4">
    <source>
        <dbReference type="SAM" id="MobiDB-lite"/>
    </source>
</evidence>
<dbReference type="CDD" id="cd06170">
    <property type="entry name" value="LuxR_C_like"/>
    <property type="match status" value="1"/>
</dbReference>
<keyword evidence="3" id="KW-0804">Transcription</keyword>
<dbReference type="PRINTS" id="PR00038">
    <property type="entry name" value="HTHLUXR"/>
</dbReference>
<dbReference type="Proteomes" id="UP001221150">
    <property type="component" value="Unassembled WGS sequence"/>
</dbReference>
<dbReference type="SUPFAM" id="SSF46894">
    <property type="entry name" value="C-terminal effector domain of the bipartite response regulators"/>
    <property type="match status" value="1"/>
</dbReference>
<reference evidence="6 7" key="1">
    <citation type="submission" date="2023-03" db="EMBL/GenBank/DDBJ databases">
        <title>Draft genome sequence of Streptomyces sp. K1PA1 isolated from peat swamp forest in Thailand.</title>
        <authorList>
            <person name="Klaysubun C."/>
            <person name="Duangmal K."/>
        </authorList>
    </citation>
    <scope>NUCLEOTIDE SEQUENCE [LARGE SCALE GENOMIC DNA]</scope>
    <source>
        <strain evidence="6 7">K1PA1</strain>
    </source>
</reference>
<evidence type="ECO:0000256" key="3">
    <source>
        <dbReference type="ARBA" id="ARBA00023163"/>
    </source>
</evidence>
<dbReference type="PROSITE" id="PS50043">
    <property type="entry name" value="HTH_LUXR_2"/>
    <property type="match status" value="1"/>
</dbReference>
<dbReference type="InterPro" id="IPR000792">
    <property type="entry name" value="Tscrpt_reg_LuxR_C"/>
</dbReference>
<dbReference type="SMART" id="SM00421">
    <property type="entry name" value="HTH_LUXR"/>
    <property type="match status" value="1"/>
</dbReference>
<keyword evidence="2" id="KW-0238">DNA-binding</keyword>
<dbReference type="Pfam" id="PF00196">
    <property type="entry name" value="GerE"/>
    <property type="match status" value="1"/>
</dbReference>